<dbReference type="AlphaFoldDB" id="A0A7J7JWA3"/>
<gene>
    <name evidence="5" type="ORF">EB796_010999</name>
</gene>
<feature type="domain" description="DUF5580" evidence="3">
    <location>
        <begin position="238"/>
        <end position="321"/>
    </location>
</feature>
<feature type="compositionally biased region" description="Low complexity" evidence="1">
    <location>
        <begin position="43"/>
        <end position="54"/>
    </location>
</feature>
<feature type="compositionally biased region" description="Polar residues" evidence="1">
    <location>
        <begin position="74"/>
        <end position="86"/>
    </location>
</feature>
<dbReference type="Pfam" id="PF20742">
    <property type="entry name" value="DUF5580_M"/>
    <property type="match status" value="1"/>
</dbReference>
<feature type="domain" description="DUF5580" evidence="2">
    <location>
        <begin position="120"/>
        <end position="193"/>
    </location>
</feature>
<comment type="caution">
    <text evidence="5">The sequence shown here is derived from an EMBL/GenBank/DDBJ whole genome shotgun (WGS) entry which is preliminary data.</text>
</comment>
<feature type="region of interest" description="Disordered" evidence="1">
    <location>
        <begin position="22"/>
        <end position="95"/>
    </location>
</feature>
<dbReference type="Gene3D" id="1.10.238.10">
    <property type="entry name" value="EF-hand"/>
    <property type="match status" value="1"/>
</dbReference>
<dbReference type="InterPro" id="IPR049246">
    <property type="entry name" value="DUF5580_M"/>
</dbReference>
<keyword evidence="6" id="KW-1185">Reference proteome</keyword>
<dbReference type="SUPFAM" id="SSF47473">
    <property type="entry name" value="EF-hand"/>
    <property type="match status" value="1"/>
</dbReference>
<dbReference type="InterPro" id="IPR048316">
    <property type="entry name" value="DUF5580_N"/>
</dbReference>
<proteinExistence type="predicted"/>
<dbReference type="InterPro" id="IPR049247">
    <property type="entry name" value="DUF5580_C"/>
</dbReference>
<protein>
    <submittedName>
        <fullName evidence="5">C1orf87</fullName>
    </submittedName>
</protein>
<dbReference type="OrthoDB" id="9989690at2759"/>
<dbReference type="Pfam" id="PF17743">
    <property type="entry name" value="DUF5580"/>
    <property type="match status" value="1"/>
</dbReference>
<dbReference type="InterPro" id="IPR040774">
    <property type="entry name" value="DUF5580"/>
</dbReference>
<dbReference type="InterPro" id="IPR011992">
    <property type="entry name" value="EF-hand-dom_pair"/>
</dbReference>
<reference evidence="5" key="1">
    <citation type="submission" date="2020-06" db="EMBL/GenBank/DDBJ databases">
        <title>Draft genome of Bugula neritina, a colonial animal packing powerful symbionts and potential medicines.</title>
        <authorList>
            <person name="Rayko M."/>
        </authorList>
    </citation>
    <scope>NUCLEOTIDE SEQUENCE [LARGE SCALE GENOMIC DNA]</scope>
    <source>
        <strain evidence="5">Kwan_BN1</strain>
    </source>
</reference>
<feature type="region of interest" description="Disordered" evidence="1">
    <location>
        <begin position="339"/>
        <end position="369"/>
    </location>
</feature>
<dbReference type="Pfam" id="PF20743">
    <property type="entry name" value="DUF5580_C"/>
    <property type="match status" value="1"/>
</dbReference>
<evidence type="ECO:0000313" key="6">
    <source>
        <dbReference type="Proteomes" id="UP000593567"/>
    </source>
</evidence>
<evidence type="ECO:0000259" key="2">
    <source>
        <dbReference type="Pfam" id="PF17743"/>
    </source>
</evidence>
<evidence type="ECO:0000259" key="4">
    <source>
        <dbReference type="Pfam" id="PF20743"/>
    </source>
</evidence>
<dbReference type="Proteomes" id="UP000593567">
    <property type="component" value="Unassembled WGS sequence"/>
</dbReference>
<dbReference type="PANTHER" id="PTHR34830:SF1">
    <property type="entry name" value="GENE 12695-RELATED"/>
    <property type="match status" value="1"/>
</dbReference>
<sequence length="522" mass="58065">MESAAPYDTTFTPEYRLKIIGGKPTYVPDYSNRRPDAPPPQSLPSTGSSSGGRSSAEKRNTWTSHSVLPPIMSPRSQLSRSNSGSHGYSPPIPSQPISLSKIEEMELLRSLGASLEYNNMDVLKQIYNEITSSYDHALSGWAYFSDVSLTLVKCQVNLSPENLKTAASLFVSPEKPGSVNYERLLSFLASAIKLHNTKKDPRYFSQAGEKQKSNLDFLSINTRAPRPTNEISGAQGKLIRMVEDQLAQGDFALDVEQLRNQFTLADRLHRDSLSHGEIKEICYRNRVPLQESVINHVLDRCRTTGDGQYRWTDFIDFLEKVQGTGTGLTITSKQPSEYVKKLPSPMESWPRPDVGRAEPPSTYKHSPRVPYQEQVAQELPSHGRDSETPQLAYGSQVPSATDYLKAEGKQVQSDAVQTENIESRSSTAQLKSLLPQRLAQGNGEESWLDKFGMLAQALYRNDLDKNGIIKADECRWLLTEYNEIYGLNLNKLAIDQGIQQSTSAAGTSIDSVLKILLTSAQE</sequence>
<feature type="domain" description="DUF5580" evidence="4">
    <location>
        <begin position="445"/>
        <end position="514"/>
    </location>
</feature>
<evidence type="ECO:0000313" key="5">
    <source>
        <dbReference type="EMBL" id="KAF6030700.1"/>
    </source>
</evidence>
<organism evidence="5 6">
    <name type="scientific">Bugula neritina</name>
    <name type="common">Brown bryozoan</name>
    <name type="synonym">Sertularia neritina</name>
    <dbReference type="NCBI Taxonomy" id="10212"/>
    <lineage>
        <taxon>Eukaryota</taxon>
        <taxon>Metazoa</taxon>
        <taxon>Spiralia</taxon>
        <taxon>Lophotrochozoa</taxon>
        <taxon>Bryozoa</taxon>
        <taxon>Gymnolaemata</taxon>
        <taxon>Cheilostomatida</taxon>
        <taxon>Flustrina</taxon>
        <taxon>Buguloidea</taxon>
        <taxon>Bugulidae</taxon>
        <taxon>Bugula</taxon>
    </lineage>
</organism>
<accession>A0A7J7JWA3</accession>
<evidence type="ECO:0000259" key="3">
    <source>
        <dbReference type="Pfam" id="PF20742"/>
    </source>
</evidence>
<evidence type="ECO:0000256" key="1">
    <source>
        <dbReference type="SAM" id="MobiDB-lite"/>
    </source>
</evidence>
<name>A0A7J7JWA3_BUGNE</name>
<dbReference type="PANTHER" id="PTHR34830">
    <property type="entry name" value="SIMILAR TO HYPOTHETICAL PROTEIN MGC34837"/>
    <property type="match status" value="1"/>
</dbReference>
<dbReference type="EMBL" id="VXIV02001680">
    <property type="protein sequence ID" value="KAF6030700.1"/>
    <property type="molecule type" value="Genomic_DNA"/>
</dbReference>